<feature type="transmembrane region" description="Helical" evidence="7">
    <location>
        <begin position="12"/>
        <end position="28"/>
    </location>
</feature>
<feature type="transmembrane region" description="Helical" evidence="7">
    <location>
        <begin position="513"/>
        <end position="531"/>
    </location>
</feature>
<dbReference type="PANTHER" id="PTHR11819:SF195">
    <property type="entry name" value="SODIUM_GLUCOSE COTRANSPORTER 4"/>
    <property type="match status" value="1"/>
</dbReference>
<dbReference type="Pfam" id="PF00474">
    <property type="entry name" value="SSF"/>
    <property type="match status" value="1"/>
</dbReference>
<dbReference type="Proteomes" id="UP000584867">
    <property type="component" value="Unassembled WGS sequence"/>
</dbReference>
<evidence type="ECO:0000256" key="7">
    <source>
        <dbReference type="SAM" id="Phobius"/>
    </source>
</evidence>
<dbReference type="RefSeq" id="WP_184255691.1">
    <property type="nucleotide sequence ID" value="NZ_JACHIO010000009.1"/>
</dbReference>
<dbReference type="Gene3D" id="1.20.1730.10">
    <property type="entry name" value="Sodium/glucose cotransporter"/>
    <property type="match status" value="1"/>
</dbReference>
<feature type="transmembrane region" description="Helical" evidence="7">
    <location>
        <begin position="151"/>
        <end position="172"/>
    </location>
</feature>
<dbReference type="InterPro" id="IPR001734">
    <property type="entry name" value="Na/solute_symporter"/>
</dbReference>
<proteinExistence type="inferred from homology"/>
<evidence type="ECO:0000256" key="1">
    <source>
        <dbReference type="ARBA" id="ARBA00004141"/>
    </source>
</evidence>
<dbReference type="AlphaFoldDB" id="A0A7W7ZQS6"/>
<feature type="transmembrane region" description="Helical" evidence="7">
    <location>
        <begin position="465"/>
        <end position="485"/>
    </location>
</feature>
<feature type="transmembrane region" description="Helical" evidence="7">
    <location>
        <begin position="123"/>
        <end position="145"/>
    </location>
</feature>
<feature type="transmembrane region" description="Helical" evidence="7">
    <location>
        <begin position="81"/>
        <end position="102"/>
    </location>
</feature>
<dbReference type="PROSITE" id="PS50283">
    <property type="entry name" value="NA_SOLUT_SYMP_3"/>
    <property type="match status" value="1"/>
</dbReference>
<dbReference type="GO" id="GO:0005886">
    <property type="term" value="C:plasma membrane"/>
    <property type="evidence" value="ECO:0007669"/>
    <property type="project" value="TreeGrafter"/>
</dbReference>
<dbReference type="PANTHER" id="PTHR11819">
    <property type="entry name" value="SOLUTE CARRIER FAMILY 5"/>
    <property type="match status" value="1"/>
</dbReference>
<dbReference type="CDD" id="cd11478">
    <property type="entry name" value="SLC5sbd_u2"/>
    <property type="match status" value="1"/>
</dbReference>
<feature type="transmembrane region" description="Helical" evidence="7">
    <location>
        <begin position="184"/>
        <end position="202"/>
    </location>
</feature>
<evidence type="ECO:0000256" key="4">
    <source>
        <dbReference type="ARBA" id="ARBA00022989"/>
    </source>
</evidence>
<protein>
    <submittedName>
        <fullName evidence="8">SSS family solute:Na+ symporter</fullName>
    </submittedName>
</protein>
<dbReference type="NCBIfam" id="TIGR00813">
    <property type="entry name" value="sss"/>
    <property type="match status" value="1"/>
</dbReference>
<feature type="transmembrane region" description="Helical" evidence="7">
    <location>
        <begin position="325"/>
        <end position="353"/>
    </location>
</feature>
<keyword evidence="4 7" id="KW-1133">Transmembrane helix</keyword>
<name>A0A7W7ZQS6_9BACT</name>
<evidence type="ECO:0000313" key="8">
    <source>
        <dbReference type="EMBL" id="MBB5064079.1"/>
    </source>
</evidence>
<feature type="transmembrane region" description="Helical" evidence="7">
    <location>
        <begin position="433"/>
        <end position="453"/>
    </location>
</feature>
<gene>
    <name evidence="8" type="ORF">HDF15_002430</name>
</gene>
<comment type="subcellular location">
    <subcellularLocation>
        <location evidence="1">Membrane</location>
        <topology evidence="1">Multi-pass membrane protein</topology>
    </subcellularLocation>
</comment>
<keyword evidence="5 7" id="KW-0472">Membrane</keyword>
<reference evidence="8 9" key="1">
    <citation type="submission" date="2020-08" db="EMBL/GenBank/DDBJ databases">
        <title>Genomic Encyclopedia of Type Strains, Phase IV (KMG-V): Genome sequencing to study the core and pangenomes of soil and plant-associated prokaryotes.</title>
        <authorList>
            <person name="Whitman W."/>
        </authorList>
    </citation>
    <scope>NUCLEOTIDE SEQUENCE [LARGE SCALE GENOMIC DNA]</scope>
    <source>
        <strain evidence="8 9">X5P3</strain>
    </source>
</reference>
<feature type="transmembrane region" description="Helical" evidence="7">
    <location>
        <begin position="48"/>
        <end position="69"/>
    </location>
</feature>
<comment type="similarity">
    <text evidence="2 6">Belongs to the sodium:solute symporter (SSF) (TC 2.A.21) family.</text>
</comment>
<dbReference type="InterPro" id="IPR038377">
    <property type="entry name" value="Na/Glc_symporter_sf"/>
</dbReference>
<keyword evidence="3 7" id="KW-0812">Transmembrane</keyword>
<feature type="transmembrane region" description="Helical" evidence="7">
    <location>
        <begin position="238"/>
        <end position="261"/>
    </location>
</feature>
<evidence type="ECO:0000256" key="3">
    <source>
        <dbReference type="ARBA" id="ARBA00022692"/>
    </source>
</evidence>
<dbReference type="EMBL" id="JACHIO010000009">
    <property type="protein sequence ID" value="MBB5064079.1"/>
    <property type="molecule type" value="Genomic_DNA"/>
</dbReference>
<evidence type="ECO:0000256" key="5">
    <source>
        <dbReference type="ARBA" id="ARBA00023136"/>
    </source>
</evidence>
<accession>A0A7W7ZQS6</accession>
<feature type="transmembrane region" description="Helical" evidence="7">
    <location>
        <begin position="402"/>
        <end position="426"/>
    </location>
</feature>
<evidence type="ECO:0000256" key="2">
    <source>
        <dbReference type="ARBA" id="ARBA00006434"/>
    </source>
</evidence>
<sequence length="532" mass="57849">MQAFPPNPLDLTVIGVYFAATILVGWLFRRKAHSSSDFFHAARTLPTAVTAIAFVAANCGALEIVGIVSASAKYGAKTLHFYWIGAIPAMLFLSLCMLPIYMRSRALTVPEFLKLRFNGSTRTLNIVCCGVMMILVSGISLYALAQVLRTFLGWSFTETTLSAAAIVFLYVSLGGLTATMYNEVIQFVLIVLGLLPLVFFILHDFHGMAGLTAQLEPAMRHTWVGLPVANPHAIPMDVIGVSMGLGFVLSFGYWCTDFVLIQRALAARTTAGVLNTPLVAAFVKLLFPVLVVLPGLAAAVLFRSVPGFHYDQALPALMMRYYRHGLLGFGITAILASLMSGLAGNINALTTIWTHDIYRASLSPNKSDSHYVRVGRISTLVAILLSIATAYLALSFNNIMDYLQLLFSLFNAPLLATFLLGMFTMWATPKAGFWGLLIGTLSSVVHNFAYRLHWITYGSDMSANFYGAILAFSSCLVVTALLSAFTPAKSRKQLADLTCWTGTHHGIQIPRTAVVLAGVALVICIFLSILFR</sequence>
<comment type="caution">
    <text evidence="8">The sequence shown here is derived from an EMBL/GenBank/DDBJ whole genome shotgun (WGS) entry which is preliminary data.</text>
</comment>
<evidence type="ECO:0000256" key="6">
    <source>
        <dbReference type="RuleBase" id="RU362091"/>
    </source>
</evidence>
<dbReference type="GO" id="GO:0005412">
    <property type="term" value="F:D-glucose:sodium symporter activity"/>
    <property type="evidence" value="ECO:0007669"/>
    <property type="project" value="TreeGrafter"/>
</dbReference>
<organism evidence="8 9">
    <name type="scientific">Granulicella mallensis</name>
    <dbReference type="NCBI Taxonomy" id="940614"/>
    <lineage>
        <taxon>Bacteria</taxon>
        <taxon>Pseudomonadati</taxon>
        <taxon>Acidobacteriota</taxon>
        <taxon>Terriglobia</taxon>
        <taxon>Terriglobales</taxon>
        <taxon>Acidobacteriaceae</taxon>
        <taxon>Granulicella</taxon>
    </lineage>
</organism>
<evidence type="ECO:0000313" key="9">
    <source>
        <dbReference type="Proteomes" id="UP000584867"/>
    </source>
</evidence>
<feature type="transmembrane region" description="Helical" evidence="7">
    <location>
        <begin position="282"/>
        <end position="305"/>
    </location>
</feature>